<dbReference type="GO" id="GO:0005840">
    <property type="term" value="C:ribosome"/>
    <property type="evidence" value="ECO:0007669"/>
    <property type="project" value="UniProtKB-KW"/>
</dbReference>
<evidence type="ECO:0000256" key="1">
    <source>
        <dbReference type="ARBA" id="ARBA00010528"/>
    </source>
</evidence>
<dbReference type="InterPro" id="IPR002136">
    <property type="entry name" value="Ribosomal_uL4"/>
</dbReference>
<dbReference type="Pfam" id="PF00573">
    <property type="entry name" value="Ribosomal_L4"/>
    <property type="match status" value="1"/>
</dbReference>
<comment type="caution">
    <text evidence="7">The sequence shown here is derived from an EMBL/GenBank/DDBJ whole genome shotgun (WGS) entry which is preliminary data.</text>
</comment>
<dbReference type="SUPFAM" id="SSF52166">
    <property type="entry name" value="Ribosomal protein L4"/>
    <property type="match status" value="1"/>
</dbReference>
<dbReference type="RefSeq" id="WP_275109489.1">
    <property type="nucleotide sequence ID" value="NZ_JAKJSC010000001.1"/>
</dbReference>
<dbReference type="PANTHER" id="PTHR10746:SF6">
    <property type="entry name" value="LARGE RIBOSOMAL SUBUNIT PROTEIN UL4M"/>
    <property type="match status" value="1"/>
</dbReference>
<keyword evidence="3 5" id="KW-0687">Ribonucleoprotein</keyword>
<keyword evidence="8" id="KW-1185">Reference proteome</keyword>
<keyword evidence="5" id="KW-0699">rRNA-binding</keyword>
<sequence>MELTILNTAGEDTGRKIELQDSVFGIEPNEHAIYLDVKQFLANQRQGTHKSKERADISGSTAKIKKQKGTGTARAGSIKSPLFRGGGRCFGPRPRNYSFKLNRKLKQLARKSALSVKAKNNALVVVEDFNFEAVKTKLFVDLQNNLKVADKKVLLVLNEENKNIYLSSRNLKNVEVVRVSDLATYDIMKASTLLFVESSVNGLNEMFKLN</sequence>
<comment type="similarity">
    <text evidence="1 5">Belongs to the universal ribosomal protein uL4 family.</text>
</comment>
<dbReference type="EMBL" id="JAKJSC010000001">
    <property type="protein sequence ID" value="MDE5418163.1"/>
    <property type="molecule type" value="Genomic_DNA"/>
</dbReference>
<dbReference type="Gene3D" id="3.40.1370.10">
    <property type="match status" value="1"/>
</dbReference>
<comment type="subunit">
    <text evidence="5">Part of the 50S ribosomal subunit.</text>
</comment>
<evidence type="ECO:0000256" key="5">
    <source>
        <dbReference type="HAMAP-Rule" id="MF_01328"/>
    </source>
</evidence>
<evidence type="ECO:0000256" key="2">
    <source>
        <dbReference type="ARBA" id="ARBA00022980"/>
    </source>
</evidence>
<dbReference type="InterPro" id="IPR023574">
    <property type="entry name" value="Ribosomal_uL4_dom_sf"/>
</dbReference>
<evidence type="ECO:0000256" key="3">
    <source>
        <dbReference type="ARBA" id="ARBA00023274"/>
    </source>
</evidence>
<keyword evidence="5" id="KW-0694">RNA-binding</keyword>
<comment type="function">
    <text evidence="5">One of the primary rRNA binding proteins, this protein initially binds near the 5'-end of the 23S rRNA. It is important during the early stages of 50S assembly. It makes multiple contacts with different domains of the 23S rRNA in the assembled 50S subunit and ribosome.</text>
</comment>
<dbReference type="InterPro" id="IPR013005">
    <property type="entry name" value="Ribosomal_uL4-like"/>
</dbReference>
<organism evidence="7 8">
    <name type="scientific">Paralabilibaculum antarcticum</name>
    <dbReference type="NCBI Taxonomy" id="2912572"/>
    <lineage>
        <taxon>Bacteria</taxon>
        <taxon>Pseudomonadati</taxon>
        <taxon>Bacteroidota</taxon>
        <taxon>Bacteroidia</taxon>
        <taxon>Marinilabiliales</taxon>
        <taxon>Marinifilaceae</taxon>
        <taxon>Paralabilibaculum</taxon>
    </lineage>
</organism>
<protein>
    <recommendedName>
        <fullName evidence="4 5">Large ribosomal subunit protein uL4</fullName>
    </recommendedName>
</protein>
<dbReference type="HAMAP" id="MF_01328_B">
    <property type="entry name" value="Ribosomal_uL4_B"/>
    <property type="match status" value="1"/>
</dbReference>
<accession>A0ABT5VRY5</accession>
<evidence type="ECO:0000256" key="6">
    <source>
        <dbReference type="SAM" id="MobiDB-lite"/>
    </source>
</evidence>
<evidence type="ECO:0000313" key="8">
    <source>
        <dbReference type="Proteomes" id="UP001528920"/>
    </source>
</evidence>
<reference evidence="7 8" key="1">
    <citation type="submission" date="2022-01" db="EMBL/GenBank/DDBJ databases">
        <title>Labilibaculum sp. nov, a marine bacterium isolated from Antarctica.</title>
        <authorList>
            <person name="Dai W."/>
        </authorList>
    </citation>
    <scope>NUCLEOTIDE SEQUENCE [LARGE SCALE GENOMIC DNA]</scope>
    <source>
        <strain evidence="7 8">DW002</strain>
    </source>
</reference>
<dbReference type="NCBIfam" id="TIGR03953">
    <property type="entry name" value="rplD_bact"/>
    <property type="match status" value="1"/>
</dbReference>
<dbReference type="PANTHER" id="PTHR10746">
    <property type="entry name" value="50S RIBOSOMAL PROTEIN L4"/>
    <property type="match status" value="1"/>
</dbReference>
<evidence type="ECO:0000256" key="4">
    <source>
        <dbReference type="ARBA" id="ARBA00035244"/>
    </source>
</evidence>
<proteinExistence type="inferred from homology"/>
<keyword evidence="2 5" id="KW-0689">Ribosomal protein</keyword>
<gene>
    <name evidence="5 7" type="primary">rplD</name>
    <name evidence="7" type="ORF">L3049_09090</name>
</gene>
<name>A0ABT5VRY5_9BACT</name>
<dbReference type="Proteomes" id="UP001528920">
    <property type="component" value="Unassembled WGS sequence"/>
</dbReference>
<feature type="region of interest" description="Disordered" evidence="6">
    <location>
        <begin position="45"/>
        <end position="77"/>
    </location>
</feature>
<evidence type="ECO:0000313" key="7">
    <source>
        <dbReference type="EMBL" id="MDE5418163.1"/>
    </source>
</evidence>
<comment type="function">
    <text evidence="5">Forms part of the polypeptide exit tunnel.</text>
</comment>